<reference evidence="2" key="1">
    <citation type="journal article" date="2022" name="Mol. Ecol. Resour.">
        <title>The genomes of chicory, endive, great burdock and yacon provide insights into Asteraceae palaeo-polyploidization history and plant inulin production.</title>
        <authorList>
            <person name="Fan W."/>
            <person name="Wang S."/>
            <person name="Wang H."/>
            <person name="Wang A."/>
            <person name="Jiang F."/>
            <person name="Liu H."/>
            <person name="Zhao H."/>
            <person name="Xu D."/>
            <person name="Zhang Y."/>
        </authorList>
    </citation>
    <scope>NUCLEOTIDE SEQUENCE [LARGE SCALE GENOMIC DNA]</scope>
    <source>
        <strain evidence="2">cv. Yunnan</strain>
    </source>
</reference>
<organism evidence="1 2">
    <name type="scientific">Smallanthus sonchifolius</name>
    <dbReference type="NCBI Taxonomy" id="185202"/>
    <lineage>
        <taxon>Eukaryota</taxon>
        <taxon>Viridiplantae</taxon>
        <taxon>Streptophyta</taxon>
        <taxon>Embryophyta</taxon>
        <taxon>Tracheophyta</taxon>
        <taxon>Spermatophyta</taxon>
        <taxon>Magnoliopsida</taxon>
        <taxon>eudicotyledons</taxon>
        <taxon>Gunneridae</taxon>
        <taxon>Pentapetalae</taxon>
        <taxon>asterids</taxon>
        <taxon>campanulids</taxon>
        <taxon>Asterales</taxon>
        <taxon>Asteraceae</taxon>
        <taxon>Asteroideae</taxon>
        <taxon>Heliantheae alliance</taxon>
        <taxon>Millerieae</taxon>
        <taxon>Smallanthus</taxon>
    </lineage>
</organism>
<protein>
    <submittedName>
        <fullName evidence="1">Uncharacterized protein</fullName>
    </submittedName>
</protein>
<dbReference type="Proteomes" id="UP001056120">
    <property type="component" value="Linkage Group LG14"/>
</dbReference>
<evidence type="ECO:0000313" key="2">
    <source>
        <dbReference type="Proteomes" id="UP001056120"/>
    </source>
</evidence>
<sequence>MENSKWIATVAYIWIQCSAGASYTFGIYSAALKSSQGYDQSTLDSVSVFKDIGANIGVLSGLLYDAVTDNHRLSFPWSSRFWTFVGLLGRHGSVLCRLLAYVPFQSSPLDRKMAVKNKWMSTVASIWIQCTSGSLYTFSFYSPALKASQGYDQSTLDTVSVFKDFGANSGVLSGLLYTAVASPFSSITFRGRKGGPWIVLLIGAIQCFLGYFLMWLSVTGMINRPPVPVMCVFMLLAAHGVTFLNTANVVTAVINFPNHSGTIVGIMKGFLGLSGAILLQVYQTVFNTGPTHYILMLSLLPFLNTLLFMSSVRPYETNEVDEKRNINGLSLCSIIVAAYLFTIIILEQAVTLSVPAHIVVFSLLVILLASPLYVAVKPQSTENFEETNTTRLLNSSNQDFLEEHNKNLLQAICTVNFWCLFLTTVTGMGTGLATVNNLAQVGESLGYTSYETSTLVSLWSIWNFMGRFGAGYVSDHFLYKKKWARPVFIAITLALMSVGLCVIASGLPGALYVGSILVGVFYGSQWSLMPTIASEVFGVLHFGTIFNTITIAGPIGSYVISVRVIGYIYDREAAWGGTEDCTGTHCFRLSFLIMAFSTFLGFMIAMMLFLRTRRFYEQIVLRRDGGCR</sequence>
<dbReference type="EMBL" id="CM042031">
    <property type="protein sequence ID" value="KAI3785724.1"/>
    <property type="molecule type" value="Genomic_DNA"/>
</dbReference>
<keyword evidence="2" id="KW-1185">Reference proteome</keyword>
<gene>
    <name evidence="1" type="ORF">L1987_44849</name>
</gene>
<reference evidence="1 2" key="2">
    <citation type="journal article" date="2022" name="Mol. Ecol. Resour.">
        <title>The genomes of chicory, endive, great burdock and yacon provide insights into Asteraceae paleo-polyploidization history and plant inulin production.</title>
        <authorList>
            <person name="Fan W."/>
            <person name="Wang S."/>
            <person name="Wang H."/>
            <person name="Wang A."/>
            <person name="Jiang F."/>
            <person name="Liu H."/>
            <person name="Zhao H."/>
            <person name="Xu D."/>
            <person name="Zhang Y."/>
        </authorList>
    </citation>
    <scope>NUCLEOTIDE SEQUENCE [LARGE SCALE GENOMIC DNA]</scope>
    <source>
        <strain evidence="2">cv. Yunnan</strain>
        <tissue evidence="1">Leaves</tissue>
    </source>
</reference>
<accession>A0ACB9GQ08</accession>
<proteinExistence type="predicted"/>
<evidence type="ECO:0000313" key="1">
    <source>
        <dbReference type="EMBL" id="KAI3785724.1"/>
    </source>
</evidence>
<comment type="caution">
    <text evidence="1">The sequence shown here is derived from an EMBL/GenBank/DDBJ whole genome shotgun (WGS) entry which is preliminary data.</text>
</comment>
<name>A0ACB9GQ08_9ASTR</name>